<dbReference type="HAMAP" id="MF_01249">
    <property type="entry name" value="HPr_kinase"/>
    <property type="match status" value="1"/>
</dbReference>
<feature type="domain" description="HPr(Ser) kinase/phosphorylase N-terminal" evidence="15">
    <location>
        <begin position="4"/>
        <end position="126"/>
    </location>
</feature>
<evidence type="ECO:0000256" key="2">
    <source>
        <dbReference type="ARBA" id="ARBA00001946"/>
    </source>
</evidence>
<feature type="binding site" evidence="14">
    <location>
        <begin position="152"/>
        <end position="159"/>
    </location>
    <ligand>
        <name>ATP</name>
        <dbReference type="ChEBI" id="CHEBI:30616"/>
    </ligand>
</feature>
<evidence type="ECO:0000256" key="8">
    <source>
        <dbReference type="ARBA" id="ARBA00022777"/>
    </source>
</evidence>
<keyword evidence="18" id="KW-1185">Reference proteome</keyword>
<feature type="region of interest" description="Important for the catalytic mechanism of dephosphorylation" evidence="14">
    <location>
        <begin position="263"/>
        <end position="268"/>
    </location>
</feature>
<keyword evidence="6 14" id="KW-0479">Metal-binding</keyword>
<comment type="similarity">
    <text evidence="3 14">Belongs to the HPrK/P family.</text>
</comment>
<evidence type="ECO:0000313" key="17">
    <source>
        <dbReference type="EMBL" id="MBM7557357.1"/>
    </source>
</evidence>
<dbReference type="PANTHER" id="PTHR30305">
    <property type="entry name" value="PROTEIN YJDM-RELATED"/>
    <property type="match status" value="1"/>
</dbReference>
<dbReference type="AlphaFoldDB" id="A0A938XXA6"/>
<dbReference type="PANTHER" id="PTHR30305:SF1">
    <property type="entry name" value="HPR KINASE_PHOSPHORYLASE"/>
    <property type="match status" value="1"/>
</dbReference>
<dbReference type="CDD" id="cd01918">
    <property type="entry name" value="HprK_C"/>
    <property type="match status" value="1"/>
</dbReference>
<dbReference type="GO" id="GO:0006109">
    <property type="term" value="P:regulation of carbohydrate metabolic process"/>
    <property type="evidence" value="ECO:0007669"/>
    <property type="project" value="UniProtKB-UniRule"/>
</dbReference>
<sequence length="304" mass="34375">MEKIPVTNLIDKFGLERLNEEEINNFIEVSDIKRPGLELAGFFDYFTPERVQLLGRTELSFLKELPPELLEERLNKFFSYDIPCIIITRNMEPPQPVLDLSKDSGVPIFSTDYSTTNFMSLLSGYLEAEFAPEVTKHGVLVEVYGVGLFIRGKSGIGKSESALGLVKKGHRLIADDAVVIRRAMRDTLVGRSPEISKHYMELRGLGIINVQTLFGAGAVREEQSIDFIVELEKWDDETEYDRLGLNEEQREILGVTLPLVTIPVRPGRNLAMVLEVAAMNYRLKNMGYNAANEFTTKLKDELNK</sequence>
<evidence type="ECO:0000256" key="13">
    <source>
        <dbReference type="ARBA" id="ARBA00047657"/>
    </source>
</evidence>
<dbReference type="GO" id="GO:0000287">
    <property type="term" value="F:magnesium ion binding"/>
    <property type="evidence" value="ECO:0007669"/>
    <property type="project" value="UniProtKB-UniRule"/>
</dbReference>
<dbReference type="InterPro" id="IPR027417">
    <property type="entry name" value="P-loop_NTPase"/>
</dbReference>
<comment type="function">
    <text evidence="14">Catalyzes the ATP- as well as the pyrophosphate-dependent phosphorylation of a specific serine residue in HPr, a phosphocarrier protein of the phosphoenolpyruvate-dependent sugar phosphotransferase system (PTS). HprK/P also catalyzes the pyrophosphate-producing, inorganic phosphate-dependent dephosphorylation (phosphorolysis) of seryl-phosphorylated HPr (P-Ser-HPr). The two antagonistic activities of HprK/P are regulated by several intracellular metabolites, which change their concentration in response to the absence or presence of rapidly metabolisable carbon sources (glucose, fructose, etc.) in the growth medium. Therefore, by controlling the phosphorylation state of HPr, HPrK/P is a sensor enzyme that plays a major role in the regulation of carbon metabolism and sugar transport: it mediates carbon catabolite repression (CCR), and regulates PTS-catalyzed carbohydrate uptake and inducer exclusion.</text>
</comment>
<dbReference type="GO" id="GO:0004674">
    <property type="term" value="F:protein serine/threonine kinase activity"/>
    <property type="evidence" value="ECO:0007669"/>
    <property type="project" value="UniProtKB-KW"/>
</dbReference>
<reference evidence="17" key="1">
    <citation type="submission" date="2021-01" db="EMBL/GenBank/DDBJ databases">
        <title>Genomic Encyclopedia of Type Strains, Phase IV (KMG-IV): sequencing the most valuable type-strain genomes for metagenomic binning, comparative biology and taxonomic classification.</title>
        <authorList>
            <person name="Goeker M."/>
        </authorList>
    </citation>
    <scope>NUCLEOTIDE SEQUENCE</scope>
    <source>
        <strain evidence="17">DSM 23230</strain>
    </source>
</reference>
<dbReference type="GO" id="GO:0000155">
    <property type="term" value="F:phosphorelay sensor kinase activity"/>
    <property type="evidence" value="ECO:0007669"/>
    <property type="project" value="InterPro"/>
</dbReference>
<evidence type="ECO:0000256" key="10">
    <source>
        <dbReference type="ARBA" id="ARBA00022842"/>
    </source>
</evidence>
<dbReference type="InterPro" id="IPR028979">
    <property type="entry name" value="Ser_kin/Pase_Hpr-like_N_sf"/>
</dbReference>
<evidence type="ECO:0000256" key="6">
    <source>
        <dbReference type="ARBA" id="ARBA00022723"/>
    </source>
</evidence>
<dbReference type="Pfam" id="PF07475">
    <property type="entry name" value="Hpr_kinase_C"/>
    <property type="match status" value="1"/>
</dbReference>
<dbReference type="GO" id="GO:0005524">
    <property type="term" value="F:ATP binding"/>
    <property type="evidence" value="ECO:0007669"/>
    <property type="project" value="UniProtKB-UniRule"/>
</dbReference>
<dbReference type="EC" id="2.7.11.-" evidence="14"/>
<dbReference type="Gene3D" id="3.40.50.300">
    <property type="entry name" value="P-loop containing nucleotide triphosphate hydrolases"/>
    <property type="match status" value="1"/>
</dbReference>
<comment type="cofactor">
    <cofactor evidence="2 14">
        <name>Mg(2+)</name>
        <dbReference type="ChEBI" id="CHEBI:18420"/>
    </cofactor>
</comment>
<name>A0A938XXA6_9FIRM</name>
<feature type="active site" evidence="14">
    <location>
        <position position="242"/>
    </location>
</feature>
<dbReference type="InterPro" id="IPR011126">
    <property type="entry name" value="Hpr_kin/Pase_Hpr_N"/>
</dbReference>
<feature type="active site" evidence="14">
    <location>
        <position position="137"/>
    </location>
</feature>
<comment type="domain">
    <text evidence="14">The Walker A ATP-binding motif also binds Pi and PPi.</text>
</comment>
<feature type="binding site" evidence="14">
    <location>
        <position position="201"/>
    </location>
    <ligand>
        <name>Mg(2+)</name>
        <dbReference type="ChEBI" id="CHEBI:18420"/>
    </ligand>
</feature>
<feature type="active site" description="Proton acceptor; for phosphorylation activity. Proton donor; for dephosphorylation activity" evidence="14">
    <location>
        <position position="176"/>
    </location>
</feature>
<keyword evidence="10 14" id="KW-0460">Magnesium</keyword>
<dbReference type="InterPro" id="IPR003755">
    <property type="entry name" value="HPr(Ser)_kin/Pase"/>
</dbReference>
<keyword evidence="9 14" id="KW-0067">ATP-binding</keyword>
<dbReference type="RefSeq" id="WP_204702112.1">
    <property type="nucleotide sequence ID" value="NZ_JAFBDQ010000011.1"/>
</dbReference>
<dbReference type="GO" id="GO:0004712">
    <property type="term" value="F:protein serine/threonine/tyrosine kinase activity"/>
    <property type="evidence" value="ECO:0007669"/>
    <property type="project" value="UniProtKB-UniRule"/>
</dbReference>
<gene>
    <name evidence="14" type="primary">hprK</name>
    <name evidence="17" type="ORF">JOC47_002223</name>
</gene>
<evidence type="ECO:0000256" key="7">
    <source>
        <dbReference type="ARBA" id="ARBA00022741"/>
    </source>
</evidence>
<evidence type="ECO:0000256" key="11">
    <source>
        <dbReference type="ARBA" id="ARBA00023268"/>
    </source>
</evidence>
<keyword evidence="8 14" id="KW-0418">Kinase</keyword>
<comment type="miscellaneous">
    <text evidence="14">Both phosphorylation and phosphorolysis are carried out by the same active site and suggest a common mechanism for both reactions.</text>
</comment>
<feature type="binding site" evidence="14">
    <location>
        <position position="159"/>
    </location>
    <ligand>
        <name>Mg(2+)</name>
        <dbReference type="ChEBI" id="CHEBI:18420"/>
    </ligand>
</feature>
<dbReference type="SUPFAM" id="SSF75138">
    <property type="entry name" value="HprK N-terminal domain-like"/>
    <property type="match status" value="1"/>
</dbReference>
<evidence type="ECO:0000256" key="9">
    <source>
        <dbReference type="ARBA" id="ARBA00022840"/>
    </source>
</evidence>
<keyword evidence="5 14" id="KW-0808">Transferase</keyword>
<feature type="domain" description="HPr kinase/phosphorylase C-terminal" evidence="16">
    <location>
        <begin position="129"/>
        <end position="297"/>
    </location>
</feature>
<keyword evidence="7 14" id="KW-0547">Nucleotide-binding</keyword>
<evidence type="ECO:0000259" key="16">
    <source>
        <dbReference type="Pfam" id="PF07475"/>
    </source>
</evidence>
<comment type="subunit">
    <text evidence="14">Homohexamer.</text>
</comment>
<dbReference type="EMBL" id="JAFBDQ010000011">
    <property type="protein sequence ID" value="MBM7557357.1"/>
    <property type="molecule type" value="Genomic_DNA"/>
</dbReference>
<accession>A0A938XXA6</accession>
<dbReference type="FunFam" id="3.40.50.300:FF:000174">
    <property type="entry name" value="HPr kinase/phosphorylase"/>
    <property type="match status" value="1"/>
</dbReference>
<comment type="catalytic activity">
    <reaction evidence="1 14">
        <text>[HPr protein]-L-serine + ATP = [HPr protein]-O-phospho-L-serine + ADP + H(+)</text>
        <dbReference type="Rhea" id="RHEA:46600"/>
        <dbReference type="Rhea" id="RHEA-COMP:11602"/>
        <dbReference type="Rhea" id="RHEA-COMP:11603"/>
        <dbReference type="ChEBI" id="CHEBI:15378"/>
        <dbReference type="ChEBI" id="CHEBI:29999"/>
        <dbReference type="ChEBI" id="CHEBI:30616"/>
        <dbReference type="ChEBI" id="CHEBI:83421"/>
        <dbReference type="ChEBI" id="CHEBI:456216"/>
    </reaction>
</comment>
<dbReference type="Gene3D" id="3.40.1390.20">
    <property type="entry name" value="HprK N-terminal domain-like"/>
    <property type="match status" value="1"/>
</dbReference>
<evidence type="ECO:0000256" key="5">
    <source>
        <dbReference type="ARBA" id="ARBA00022679"/>
    </source>
</evidence>
<dbReference type="Proteomes" id="UP000774000">
    <property type="component" value="Unassembled WGS sequence"/>
</dbReference>
<comment type="catalytic activity">
    <reaction evidence="13 14">
        <text>[HPr protein]-O-phospho-L-serine + phosphate + H(+) = [HPr protein]-L-serine + diphosphate</text>
        <dbReference type="Rhea" id="RHEA:46604"/>
        <dbReference type="Rhea" id="RHEA-COMP:11602"/>
        <dbReference type="Rhea" id="RHEA-COMP:11603"/>
        <dbReference type="ChEBI" id="CHEBI:15378"/>
        <dbReference type="ChEBI" id="CHEBI:29999"/>
        <dbReference type="ChEBI" id="CHEBI:33019"/>
        <dbReference type="ChEBI" id="CHEBI:43474"/>
        <dbReference type="ChEBI" id="CHEBI:83421"/>
    </reaction>
</comment>
<evidence type="ECO:0000313" key="18">
    <source>
        <dbReference type="Proteomes" id="UP000774000"/>
    </source>
</evidence>
<comment type="caution">
    <text evidence="17">The sequence shown here is derived from an EMBL/GenBank/DDBJ whole genome shotgun (WGS) entry which is preliminary data.</text>
</comment>
<dbReference type="EC" id="2.7.4.-" evidence="14"/>
<organism evidence="17 18">
    <name type="scientific">Halanaerobacter jeridensis</name>
    <dbReference type="NCBI Taxonomy" id="706427"/>
    <lineage>
        <taxon>Bacteria</taxon>
        <taxon>Bacillati</taxon>
        <taxon>Bacillota</taxon>
        <taxon>Clostridia</taxon>
        <taxon>Halanaerobiales</taxon>
        <taxon>Halobacteroidaceae</taxon>
        <taxon>Halanaerobacter</taxon>
    </lineage>
</organism>
<evidence type="ECO:0000256" key="4">
    <source>
        <dbReference type="ARBA" id="ARBA00022527"/>
    </source>
</evidence>
<evidence type="ECO:0000256" key="3">
    <source>
        <dbReference type="ARBA" id="ARBA00006883"/>
    </source>
</evidence>
<dbReference type="SUPFAM" id="SSF53795">
    <property type="entry name" value="PEP carboxykinase-like"/>
    <property type="match status" value="1"/>
</dbReference>
<evidence type="ECO:0000256" key="12">
    <source>
        <dbReference type="ARBA" id="ARBA00023277"/>
    </source>
</evidence>
<dbReference type="Pfam" id="PF02603">
    <property type="entry name" value="Hpr_kinase_N"/>
    <property type="match status" value="1"/>
</dbReference>
<evidence type="ECO:0000256" key="14">
    <source>
        <dbReference type="HAMAP-Rule" id="MF_01249"/>
    </source>
</evidence>
<feature type="active site" evidence="14">
    <location>
        <position position="158"/>
    </location>
</feature>
<keyword evidence="4 14" id="KW-0723">Serine/threonine-protein kinase</keyword>
<keyword evidence="12 14" id="KW-0119">Carbohydrate metabolism</keyword>
<dbReference type="NCBIfam" id="TIGR00679">
    <property type="entry name" value="hpr-ser"/>
    <property type="match status" value="1"/>
</dbReference>
<evidence type="ECO:0000259" key="15">
    <source>
        <dbReference type="Pfam" id="PF02603"/>
    </source>
</evidence>
<protein>
    <recommendedName>
        <fullName evidence="14">HPr kinase/phosphorylase</fullName>
        <shortName evidence="14">HPrK/P</shortName>
        <ecNumber evidence="14">2.7.11.-</ecNumber>
        <ecNumber evidence="14">2.7.4.-</ecNumber>
    </recommendedName>
    <alternativeName>
        <fullName evidence="14">HPr(Ser) kinase/phosphorylase</fullName>
    </alternativeName>
</protein>
<feature type="region of interest" description="Important for the catalytic mechanism of both phosphorylation and dephosphorylation" evidence="14">
    <location>
        <begin position="200"/>
        <end position="209"/>
    </location>
</feature>
<dbReference type="InterPro" id="IPR011104">
    <property type="entry name" value="Hpr_kin/Pase_C"/>
</dbReference>
<keyword evidence="11 14" id="KW-0511">Multifunctional enzyme</keyword>
<proteinExistence type="inferred from homology"/>
<evidence type="ECO:0000256" key="1">
    <source>
        <dbReference type="ARBA" id="ARBA00001120"/>
    </source>
</evidence>